<name>A0A8H4J8C9_9PEZI</name>
<dbReference type="Proteomes" id="UP000572817">
    <property type="component" value="Unassembled WGS sequence"/>
</dbReference>
<keyword evidence="2" id="KW-0812">Transmembrane</keyword>
<feature type="region of interest" description="Disordered" evidence="1">
    <location>
        <begin position="67"/>
        <end position="89"/>
    </location>
</feature>
<feature type="compositionally biased region" description="Acidic residues" evidence="1">
    <location>
        <begin position="279"/>
        <end position="289"/>
    </location>
</feature>
<comment type="caution">
    <text evidence="3">The sequence shown here is derived from an EMBL/GenBank/DDBJ whole genome shotgun (WGS) entry which is preliminary data.</text>
</comment>
<dbReference type="AlphaFoldDB" id="A0A8H4J8C9"/>
<gene>
    <name evidence="3" type="ORF">GTA08_BOTSDO00326</name>
</gene>
<feature type="transmembrane region" description="Helical" evidence="2">
    <location>
        <begin position="36"/>
        <end position="57"/>
    </location>
</feature>
<feature type="transmembrane region" description="Helical" evidence="2">
    <location>
        <begin position="203"/>
        <end position="224"/>
    </location>
</feature>
<feature type="transmembrane region" description="Helical" evidence="2">
    <location>
        <begin position="7"/>
        <end position="30"/>
    </location>
</feature>
<protein>
    <submittedName>
        <fullName evidence="3">Tetraspanin tsp3</fullName>
    </submittedName>
</protein>
<evidence type="ECO:0000313" key="4">
    <source>
        <dbReference type="Proteomes" id="UP000572817"/>
    </source>
</evidence>
<evidence type="ECO:0000313" key="3">
    <source>
        <dbReference type="EMBL" id="KAF4313789.1"/>
    </source>
</evidence>
<feature type="region of interest" description="Disordered" evidence="1">
    <location>
        <begin position="279"/>
        <end position="336"/>
    </location>
</feature>
<feature type="compositionally biased region" description="Low complexity" evidence="1">
    <location>
        <begin position="69"/>
        <end position="87"/>
    </location>
</feature>
<keyword evidence="2" id="KW-0472">Membrane</keyword>
<dbReference type="OrthoDB" id="71600at2759"/>
<keyword evidence="4" id="KW-1185">Reference proteome</keyword>
<reference evidence="3" key="1">
    <citation type="submission" date="2020-04" db="EMBL/GenBank/DDBJ databases">
        <title>Genome Assembly and Annotation of Botryosphaeria dothidea sdau 11-99, a Latent Pathogen of Apple Fruit Ring Rot in China.</title>
        <authorList>
            <person name="Yu C."/>
            <person name="Diao Y."/>
            <person name="Lu Q."/>
            <person name="Zhao J."/>
            <person name="Cui S."/>
            <person name="Peng C."/>
            <person name="He B."/>
            <person name="Liu H."/>
        </authorList>
    </citation>
    <scope>NUCLEOTIDE SEQUENCE [LARGE SCALE GENOMIC DNA]</scope>
    <source>
        <strain evidence="3">Sdau11-99</strain>
    </source>
</reference>
<evidence type="ECO:0000256" key="2">
    <source>
        <dbReference type="SAM" id="Phobius"/>
    </source>
</evidence>
<evidence type="ECO:0000256" key="1">
    <source>
        <dbReference type="SAM" id="MobiDB-lite"/>
    </source>
</evidence>
<sequence>MTRNKRSIVTVLSVLYLLALTIVACYAHYMVHRLSLPIPTALTGLTIVLPALHGLVLERLTRLTTNGKSPALAPRARRSSTASYASSSRRRRRTTFTSLTLVFLTVTATVLATLAGTHLAPASGLACGLEDAWRALYRGGKEPEVRRIQDAFDCCGLRSVYDMAWPFAKHDPESGRTARSTCARTYGRERACFGAWREEEQVVAGLVVIVCAGVWVWEMIVVYMPARRPSWLSRVTEVSKSGNHANGNGDARRAIEYGDAENGHARYSDTPIVRVEDADADADAEEDTGDSPPSRQGSVQRAIEARLGIDGEHDEHHTLLASSHGTQEEANEWRRS</sequence>
<dbReference type="EMBL" id="WWBZ02000001">
    <property type="protein sequence ID" value="KAF4313789.1"/>
    <property type="molecule type" value="Genomic_DNA"/>
</dbReference>
<organism evidence="3 4">
    <name type="scientific">Botryosphaeria dothidea</name>
    <dbReference type="NCBI Taxonomy" id="55169"/>
    <lineage>
        <taxon>Eukaryota</taxon>
        <taxon>Fungi</taxon>
        <taxon>Dikarya</taxon>
        <taxon>Ascomycota</taxon>
        <taxon>Pezizomycotina</taxon>
        <taxon>Dothideomycetes</taxon>
        <taxon>Dothideomycetes incertae sedis</taxon>
        <taxon>Botryosphaeriales</taxon>
        <taxon>Botryosphaeriaceae</taxon>
        <taxon>Botryosphaeria</taxon>
    </lineage>
</organism>
<feature type="transmembrane region" description="Helical" evidence="2">
    <location>
        <begin position="96"/>
        <end position="115"/>
    </location>
</feature>
<dbReference type="PROSITE" id="PS51257">
    <property type="entry name" value="PROKAR_LIPOPROTEIN"/>
    <property type="match status" value="1"/>
</dbReference>
<feature type="compositionally biased region" description="Basic and acidic residues" evidence="1">
    <location>
        <begin position="303"/>
        <end position="318"/>
    </location>
</feature>
<keyword evidence="2" id="KW-1133">Transmembrane helix</keyword>
<proteinExistence type="predicted"/>
<accession>A0A8H4J8C9</accession>